<protein>
    <submittedName>
        <fullName evidence="2">Penicillin-binding protein transpeptidase</fullName>
    </submittedName>
</protein>
<gene>
    <name evidence="2" type="ordered locus">Cwoe_1104</name>
</gene>
<evidence type="ECO:0000313" key="2">
    <source>
        <dbReference type="EMBL" id="ADB49536.1"/>
    </source>
</evidence>
<dbReference type="eggNOG" id="COG0768">
    <property type="taxonomic scope" value="Bacteria"/>
</dbReference>
<dbReference type="GO" id="GO:0071972">
    <property type="term" value="F:peptidoglycan L,D-transpeptidase activity"/>
    <property type="evidence" value="ECO:0007669"/>
    <property type="project" value="TreeGrafter"/>
</dbReference>
<dbReference type="InterPro" id="IPR001460">
    <property type="entry name" value="PCN-bd_Tpept"/>
</dbReference>
<dbReference type="SUPFAM" id="SSF56601">
    <property type="entry name" value="beta-lactamase/transpeptidase-like"/>
    <property type="match status" value="1"/>
</dbReference>
<dbReference type="EMBL" id="CP001854">
    <property type="protein sequence ID" value="ADB49536.1"/>
    <property type="molecule type" value="Genomic_DNA"/>
</dbReference>
<organism evidence="2 3">
    <name type="scientific">Conexibacter woesei (strain DSM 14684 / CCUG 47730 / CIP 108061 / JCM 11494 / NBRC 100937 / ID131577)</name>
    <dbReference type="NCBI Taxonomy" id="469383"/>
    <lineage>
        <taxon>Bacteria</taxon>
        <taxon>Bacillati</taxon>
        <taxon>Actinomycetota</taxon>
        <taxon>Thermoleophilia</taxon>
        <taxon>Solirubrobacterales</taxon>
        <taxon>Conexibacteraceae</taxon>
        <taxon>Conexibacter</taxon>
    </lineage>
</organism>
<dbReference type="HOGENOM" id="CLU_486368_0_0_11"/>
<dbReference type="Gene3D" id="3.90.1310.10">
    <property type="entry name" value="Penicillin-binding protein 2a (Domain 2)"/>
    <property type="match status" value="1"/>
</dbReference>
<dbReference type="RefSeq" id="WP_012932588.1">
    <property type="nucleotide sequence ID" value="NC_013739.1"/>
</dbReference>
<dbReference type="OrthoDB" id="5241017at2"/>
<dbReference type="STRING" id="469383.Cwoe_1104"/>
<reference evidence="2 3" key="1">
    <citation type="journal article" date="2010" name="Stand. Genomic Sci.">
        <title>Complete genome sequence of Conexibacter woesei type strain (ID131577).</title>
        <authorList>
            <person name="Pukall R."/>
            <person name="Lapidus A."/>
            <person name="Glavina Del Rio T."/>
            <person name="Copeland A."/>
            <person name="Tice H."/>
            <person name="Cheng J.-F."/>
            <person name="Lucas S."/>
            <person name="Chen F."/>
            <person name="Nolan M."/>
            <person name="Bruce D."/>
            <person name="Goodwin L."/>
            <person name="Pitluck S."/>
            <person name="Mavromatis K."/>
            <person name="Ivanova N."/>
            <person name="Ovchinnikova G."/>
            <person name="Pati A."/>
            <person name="Chen A."/>
            <person name="Palaniappan K."/>
            <person name="Land M."/>
            <person name="Hauser L."/>
            <person name="Chang Y.-J."/>
            <person name="Jeffries C.D."/>
            <person name="Chain P."/>
            <person name="Meincke L."/>
            <person name="Sims D."/>
            <person name="Brettin T."/>
            <person name="Detter J.C."/>
            <person name="Rohde M."/>
            <person name="Goeker M."/>
            <person name="Bristow J."/>
            <person name="Eisen J.A."/>
            <person name="Markowitz V."/>
            <person name="Kyrpides N.C."/>
            <person name="Klenk H.-P."/>
            <person name="Hugenholtz P."/>
        </authorList>
    </citation>
    <scope>NUCLEOTIDE SEQUENCE [LARGE SCALE GENOMIC DNA]</scope>
    <source>
        <strain evidence="3">DSM 14684 / CIP 108061 / JCM 11494 / NBRC 100937 / ID131577</strain>
    </source>
</reference>
<reference evidence="3" key="2">
    <citation type="submission" date="2010-01" db="EMBL/GenBank/DDBJ databases">
        <title>The complete genome of Conexibacter woesei DSM 14684.</title>
        <authorList>
            <consortium name="US DOE Joint Genome Institute (JGI-PGF)"/>
            <person name="Lucas S."/>
            <person name="Copeland A."/>
            <person name="Lapidus A."/>
            <person name="Glavina del Rio T."/>
            <person name="Dalin E."/>
            <person name="Tice H."/>
            <person name="Bruce D."/>
            <person name="Goodwin L."/>
            <person name="Pitluck S."/>
            <person name="Kyrpides N."/>
            <person name="Mavromatis K."/>
            <person name="Ivanova N."/>
            <person name="Mikhailova N."/>
            <person name="Chertkov O."/>
            <person name="Brettin T."/>
            <person name="Detter J.C."/>
            <person name="Han C."/>
            <person name="Larimer F."/>
            <person name="Land M."/>
            <person name="Hauser L."/>
            <person name="Markowitz V."/>
            <person name="Cheng J.-F."/>
            <person name="Hugenholtz P."/>
            <person name="Woyke T."/>
            <person name="Wu D."/>
            <person name="Pukall R."/>
            <person name="Steenblock K."/>
            <person name="Schneider S."/>
            <person name="Klenk H.-P."/>
            <person name="Eisen J.A."/>
        </authorList>
    </citation>
    <scope>NUCLEOTIDE SEQUENCE [LARGE SCALE GENOMIC DNA]</scope>
    <source>
        <strain evidence="3">DSM 14684 / CIP 108061 / JCM 11494 / NBRC 100937 / ID131577</strain>
    </source>
</reference>
<dbReference type="KEGG" id="cwo:Cwoe_1104"/>
<dbReference type="Pfam" id="PF00905">
    <property type="entry name" value="Transpeptidase"/>
    <property type="match status" value="1"/>
</dbReference>
<dbReference type="Proteomes" id="UP000008229">
    <property type="component" value="Chromosome"/>
</dbReference>
<accession>D3FCR3</accession>
<evidence type="ECO:0000259" key="1">
    <source>
        <dbReference type="Pfam" id="PF00905"/>
    </source>
</evidence>
<dbReference type="GO" id="GO:0008658">
    <property type="term" value="F:penicillin binding"/>
    <property type="evidence" value="ECO:0007669"/>
    <property type="project" value="InterPro"/>
</dbReference>
<dbReference type="GO" id="GO:0005886">
    <property type="term" value="C:plasma membrane"/>
    <property type="evidence" value="ECO:0007669"/>
    <property type="project" value="TreeGrafter"/>
</dbReference>
<dbReference type="PANTHER" id="PTHR30627:SF24">
    <property type="entry name" value="PENICILLIN-BINDING PROTEIN 4B"/>
    <property type="match status" value="1"/>
</dbReference>
<dbReference type="InterPro" id="IPR050515">
    <property type="entry name" value="Beta-lactam/transpept"/>
</dbReference>
<dbReference type="PANTHER" id="PTHR30627">
    <property type="entry name" value="PEPTIDOGLYCAN D,D-TRANSPEPTIDASE"/>
    <property type="match status" value="1"/>
</dbReference>
<dbReference type="InterPro" id="IPR012338">
    <property type="entry name" value="Beta-lactam/transpept-like"/>
</dbReference>
<proteinExistence type="predicted"/>
<dbReference type="AlphaFoldDB" id="D3FCR3"/>
<evidence type="ECO:0000313" key="3">
    <source>
        <dbReference type="Proteomes" id="UP000008229"/>
    </source>
</evidence>
<sequence precursor="true">MTTPRRTSRRAAPPRAVFWRRRALLLLVPLLLCAGAVVLLRGDGGEAERVALGRAYVRAWQHGDYAAMHALLTPAARRATPAARFAHLHRTALRIATAPRIGPADDVSASEHAVRLRLRVPTHAFGSVAATLTLPLDDGDAPRVRWSPQLVFPGLRHGERLSARTRLAPRASLLAADGSVLAAGPERAPDAAVADVAGQTVGVLGEPEPARLLALQARGVPSTAAVGLNGLERALDDRLTGTPGGELLAGRRVLAQRLPSAPAAVTTTIVPSVVRAAADALAGRPGGAVAVDPRDGAVLGFAGTPFSGLGPPGSTFKILTLVAALESSAATEESTYPYEQQALLGGAPLQNANGERCGGTLVESFAHSCNSVFAPLGVAAGPQRLAAVAERFGFNAPSDLGGAATSAFPATGSDDDPLAVGSNAIGQGKVVASALQMASVATTIARDGVRPRLTVDAAAAPAPPRRATTPAVARVVQRAMRAVVEDGTGGAAAIDGVPVAGKTGTAELRATQTCPPEEVEAGTCTDEDDPTDTDAWFVAYAPAGGGGGDDDGDTPRVAVGVVLSGSGAGGETAAPVARELLLAALAQQDDGDGPAPQPDR</sequence>
<name>D3FCR3_CONWI</name>
<dbReference type="Gene3D" id="3.40.710.10">
    <property type="entry name" value="DD-peptidase/beta-lactamase superfamily"/>
    <property type="match status" value="1"/>
</dbReference>
<dbReference type="GO" id="GO:0071555">
    <property type="term" value="P:cell wall organization"/>
    <property type="evidence" value="ECO:0007669"/>
    <property type="project" value="TreeGrafter"/>
</dbReference>
<feature type="domain" description="Penicillin-binding protein transpeptidase" evidence="1">
    <location>
        <begin position="286"/>
        <end position="581"/>
    </location>
</feature>
<keyword evidence="3" id="KW-1185">Reference proteome</keyword>